<dbReference type="AlphaFoldDB" id="A0AAN7H4Y6"/>
<evidence type="ECO:0008006" key="5">
    <source>
        <dbReference type="Google" id="ProtNLM"/>
    </source>
</evidence>
<keyword evidence="1" id="KW-0175">Coiled coil</keyword>
<feature type="coiled-coil region" evidence="1">
    <location>
        <begin position="170"/>
        <end position="293"/>
    </location>
</feature>
<dbReference type="PANTHER" id="PTHR31027">
    <property type="entry name" value="NUCLEAR SEGREGATION PROTEIN BFR1"/>
    <property type="match status" value="1"/>
</dbReference>
<dbReference type="GO" id="GO:0042175">
    <property type="term" value="C:nuclear outer membrane-endoplasmic reticulum membrane network"/>
    <property type="evidence" value="ECO:0007669"/>
    <property type="project" value="TreeGrafter"/>
</dbReference>
<accession>A0AAN7H4Y6</accession>
<sequence length="494" mass="55516">MATESNAPAADAAPATVTKVNKPDEALYKESLTKAEKELKASQDALNAIKQKLDLATPNKNKDSQNPTQIRRQELIARLQEIRSQQGIGKKDRTAKQEQIKRLDESLQARITESKAARSKVAFKSVEEIDAQIARLERDVNSGTMKLVDEKKALAEVSSLRKQRKNFASFDDSQKNIDDIKAKIKEIKDSLNTPEAKQLNEEYNKLQAELDGIKAEQDDAFKNLSSLRDQRTKLRQEQEEKYQAVKKIKDEYYSQKKAAIAWEREQREKRRQREQAEREQAAKERRLARAKEMLEEAALPAFTEEIRRAQSLLHFLDPSQPAAEKPALLADKGLGATAQRKVDDAGLKGVRLVRKDEREEDYMPAVSKGKKGKKPKAEKPTAGKLNLNPAVLDDFSFLGVKAIASEEDKPAAIKVIKEKIEDWKAKQKEQTEKNIEKAKKEIERLEAEEAAEAGSPATPKEEDKAVAEVTEAVEKVSVEEEKKTEEAAAPATEA</sequence>
<feature type="region of interest" description="Disordered" evidence="2">
    <location>
        <begin position="445"/>
        <end position="494"/>
    </location>
</feature>
<dbReference type="Proteomes" id="UP001301958">
    <property type="component" value="Unassembled WGS sequence"/>
</dbReference>
<dbReference type="Gene3D" id="1.10.287.1490">
    <property type="match status" value="1"/>
</dbReference>
<dbReference type="GO" id="GO:0008298">
    <property type="term" value="P:intracellular mRNA localization"/>
    <property type="evidence" value="ECO:0007669"/>
    <property type="project" value="TreeGrafter"/>
</dbReference>
<gene>
    <name evidence="3" type="ORF">QBC38DRAFT_354875</name>
</gene>
<feature type="region of interest" description="Disordered" evidence="2">
    <location>
        <begin position="1"/>
        <end position="20"/>
    </location>
</feature>
<organism evidence="3 4">
    <name type="scientific">Podospora fimiseda</name>
    <dbReference type="NCBI Taxonomy" id="252190"/>
    <lineage>
        <taxon>Eukaryota</taxon>
        <taxon>Fungi</taxon>
        <taxon>Dikarya</taxon>
        <taxon>Ascomycota</taxon>
        <taxon>Pezizomycotina</taxon>
        <taxon>Sordariomycetes</taxon>
        <taxon>Sordariomycetidae</taxon>
        <taxon>Sordariales</taxon>
        <taxon>Podosporaceae</taxon>
        <taxon>Podospora</taxon>
    </lineage>
</organism>
<evidence type="ECO:0000256" key="2">
    <source>
        <dbReference type="SAM" id="MobiDB-lite"/>
    </source>
</evidence>
<comment type="caution">
    <text evidence="3">The sequence shown here is derived from an EMBL/GenBank/DDBJ whole genome shotgun (WGS) entry which is preliminary data.</text>
</comment>
<protein>
    <recommendedName>
        <fullName evidence="5">Nuclear segregation protein</fullName>
    </recommendedName>
</protein>
<dbReference type="PANTHER" id="PTHR31027:SF2">
    <property type="entry name" value="LEBERCILIN DOMAIN-CONTAINING PROTEIN"/>
    <property type="match status" value="1"/>
</dbReference>
<feature type="region of interest" description="Disordered" evidence="2">
    <location>
        <begin position="51"/>
        <end position="72"/>
    </location>
</feature>
<dbReference type="GO" id="GO:0005783">
    <property type="term" value="C:endoplasmic reticulum"/>
    <property type="evidence" value="ECO:0007669"/>
    <property type="project" value="TreeGrafter"/>
</dbReference>
<dbReference type="EMBL" id="MU865293">
    <property type="protein sequence ID" value="KAK4231257.1"/>
    <property type="molecule type" value="Genomic_DNA"/>
</dbReference>
<evidence type="ECO:0000256" key="1">
    <source>
        <dbReference type="SAM" id="Coils"/>
    </source>
</evidence>
<dbReference type="GO" id="GO:1990904">
    <property type="term" value="C:ribonucleoprotein complex"/>
    <property type="evidence" value="ECO:0007669"/>
    <property type="project" value="TreeGrafter"/>
</dbReference>
<name>A0AAN7H4Y6_9PEZI</name>
<proteinExistence type="predicted"/>
<evidence type="ECO:0000313" key="3">
    <source>
        <dbReference type="EMBL" id="KAK4231257.1"/>
    </source>
</evidence>
<reference evidence="3" key="2">
    <citation type="submission" date="2023-05" db="EMBL/GenBank/DDBJ databases">
        <authorList>
            <consortium name="Lawrence Berkeley National Laboratory"/>
            <person name="Steindorff A."/>
            <person name="Hensen N."/>
            <person name="Bonometti L."/>
            <person name="Westerberg I."/>
            <person name="Brannstrom I.O."/>
            <person name="Guillou S."/>
            <person name="Cros-Aarteil S."/>
            <person name="Calhoun S."/>
            <person name="Haridas S."/>
            <person name="Kuo A."/>
            <person name="Mondo S."/>
            <person name="Pangilinan J."/>
            <person name="Riley R."/>
            <person name="Labutti K."/>
            <person name="Andreopoulos B."/>
            <person name="Lipzen A."/>
            <person name="Chen C."/>
            <person name="Yanf M."/>
            <person name="Daum C."/>
            <person name="Ng V."/>
            <person name="Clum A."/>
            <person name="Ohm R."/>
            <person name="Martin F."/>
            <person name="Silar P."/>
            <person name="Natvig D."/>
            <person name="Lalanne C."/>
            <person name="Gautier V."/>
            <person name="Ament-Velasquez S.L."/>
            <person name="Kruys A."/>
            <person name="Hutchinson M.I."/>
            <person name="Powell A.J."/>
            <person name="Barry K."/>
            <person name="Miller A.N."/>
            <person name="Grigoriev I.V."/>
            <person name="Debuchy R."/>
            <person name="Gladieux P."/>
            <person name="Thoren M.H."/>
            <person name="Johannesson H."/>
        </authorList>
    </citation>
    <scope>NUCLEOTIDE SEQUENCE</scope>
    <source>
        <strain evidence="3">CBS 990.96</strain>
    </source>
</reference>
<evidence type="ECO:0000313" key="4">
    <source>
        <dbReference type="Proteomes" id="UP001301958"/>
    </source>
</evidence>
<reference evidence="3" key="1">
    <citation type="journal article" date="2023" name="Mol. Phylogenet. Evol.">
        <title>Genome-scale phylogeny and comparative genomics of the fungal order Sordariales.</title>
        <authorList>
            <person name="Hensen N."/>
            <person name="Bonometti L."/>
            <person name="Westerberg I."/>
            <person name="Brannstrom I.O."/>
            <person name="Guillou S."/>
            <person name="Cros-Aarteil S."/>
            <person name="Calhoun S."/>
            <person name="Haridas S."/>
            <person name="Kuo A."/>
            <person name="Mondo S."/>
            <person name="Pangilinan J."/>
            <person name="Riley R."/>
            <person name="LaButti K."/>
            <person name="Andreopoulos B."/>
            <person name="Lipzen A."/>
            <person name="Chen C."/>
            <person name="Yan M."/>
            <person name="Daum C."/>
            <person name="Ng V."/>
            <person name="Clum A."/>
            <person name="Steindorff A."/>
            <person name="Ohm R.A."/>
            <person name="Martin F."/>
            <person name="Silar P."/>
            <person name="Natvig D.O."/>
            <person name="Lalanne C."/>
            <person name="Gautier V."/>
            <person name="Ament-Velasquez S.L."/>
            <person name="Kruys A."/>
            <person name="Hutchinson M.I."/>
            <person name="Powell A.J."/>
            <person name="Barry K."/>
            <person name="Miller A.N."/>
            <person name="Grigoriev I.V."/>
            <person name="Debuchy R."/>
            <person name="Gladieux P."/>
            <person name="Hiltunen Thoren M."/>
            <person name="Johannesson H."/>
        </authorList>
    </citation>
    <scope>NUCLEOTIDE SEQUENCE</scope>
    <source>
        <strain evidence="3">CBS 990.96</strain>
    </source>
</reference>
<keyword evidence="4" id="KW-1185">Reference proteome</keyword>
<feature type="region of interest" description="Disordered" evidence="2">
    <location>
        <begin position="358"/>
        <end position="384"/>
    </location>
</feature>
<feature type="compositionally biased region" description="Basic and acidic residues" evidence="2">
    <location>
        <begin position="459"/>
        <end position="486"/>
    </location>
</feature>
<dbReference type="GO" id="GO:0003729">
    <property type="term" value="F:mRNA binding"/>
    <property type="evidence" value="ECO:0007669"/>
    <property type="project" value="TreeGrafter"/>
</dbReference>
<dbReference type="InterPro" id="IPR039604">
    <property type="entry name" value="Bfr1"/>
</dbReference>